<organism evidence="2 3">
    <name type="scientific">[Candida] subhashii</name>
    <dbReference type="NCBI Taxonomy" id="561895"/>
    <lineage>
        <taxon>Eukaryota</taxon>
        <taxon>Fungi</taxon>
        <taxon>Dikarya</taxon>
        <taxon>Ascomycota</taxon>
        <taxon>Saccharomycotina</taxon>
        <taxon>Pichiomycetes</taxon>
        <taxon>Debaryomycetaceae</taxon>
        <taxon>Spathaspora</taxon>
    </lineage>
</organism>
<dbReference type="GeneID" id="73468225"/>
<feature type="compositionally biased region" description="Low complexity" evidence="1">
    <location>
        <begin position="11"/>
        <end position="25"/>
    </location>
</feature>
<accession>A0A8J5QG80</accession>
<evidence type="ECO:0000256" key="1">
    <source>
        <dbReference type="SAM" id="MobiDB-lite"/>
    </source>
</evidence>
<dbReference type="AlphaFoldDB" id="A0A8J5QG80"/>
<dbReference type="EMBL" id="JAGSYN010000053">
    <property type="protein sequence ID" value="KAG7665114.1"/>
    <property type="molecule type" value="Genomic_DNA"/>
</dbReference>
<feature type="region of interest" description="Disordered" evidence="1">
    <location>
        <begin position="66"/>
        <end position="117"/>
    </location>
</feature>
<feature type="compositionally biased region" description="Polar residues" evidence="1">
    <location>
        <begin position="84"/>
        <end position="93"/>
    </location>
</feature>
<sequence length="117" mass="12673">MARIFAPGNGQQQSQDQQQQQQSQSAPTVSLQAFTSQMTGNTMENTLQNAKIGQDMEALSKPLLQVPIPPPVRQRSVSSPMPQTPQISITVPNYRNGLHSPQVPPPVPPRSPLGRGP</sequence>
<gene>
    <name evidence="2" type="ORF">J8A68_001424</name>
</gene>
<feature type="non-terminal residue" evidence="2">
    <location>
        <position position="117"/>
    </location>
</feature>
<dbReference type="Proteomes" id="UP000694255">
    <property type="component" value="Unassembled WGS sequence"/>
</dbReference>
<comment type="caution">
    <text evidence="2">The sequence shown here is derived from an EMBL/GenBank/DDBJ whole genome shotgun (WGS) entry which is preliminary data.</text>
</comment>
<evidence type="ECO:0000313" key="3">
    <source>
        <dbReference type="Proteomes" id="UP000694255"/>
    </source>
</evidence>
<name>A0A8J5QG80_9ASCO</name>
<protein>
    <submittedName>
        <fullName evidence="2">Uncharacterized protein</fullName>
    </submittedName>
</protein>
<keyword evidence="3" id="KW-1185">Reference proteome</keyword>
<dbReference type="RefSeq" id="XP_049265346.1">
    <property type="nucleotide sequence ID" value="XM_049405076.1"/>
</dbReference>
<reference evidence="2 3" key="1">
    <citation type="journal article" date="2021" name="DNA Res.">
        <title>Genome analysis of Candida subhashii reveals its hybrid nature and dual mitochondrial genome conformations.</title>
        <authorList>
            <person name="Mixao V."/>
            <person name="Hegedusova E."/>
            <person name="Saus E."/>
            <person name="Pryszcz L.P."/>
            <person name="Cillingova A."/>
            <person name="Nosek J."/>
            <person name="Gabaldon T."/>
        </authorList>
    </citation>
    <scope>NUCLEOTIDE SEQUENCE [LARGE SCALE GENOMIC DNA]</scope>
    <source>
        <strain evidence="2 3">CBS 10753</strain>
    </source>
</reference>
<feature type="region of interest" description="Disordered" evidence="1">
    <location>
        <begin position="1"/>
        <end position="30"/>
    </location>
</feature>
<evidence type="ECO:0000313" key="2">
    <source>
        <dbReference type="EMBL" id="KAG7665114.1"/>
    </source>
</evidence>
<proteinExistence type="predicted"/>
<feature type="compositionally biased region" description="Pro residues" evidence="1">
    <location>
        <begin position="102"/>
        <end position="111"/>
    </location>
</feature>